<reference evidence="9 10" key="1">
    <citation type="journal article" date="2015" name="Genome Announc.">
        <title>Complete Genome Sequence of Cupriavidus basilensis 4G11, Isolated from the Oak Ridge Field Research Center Site.</title>
        <authorList>
            <person name="Ray J."/>
            <person name="Waters R.J."/>
            <person name="Skerker J.M."/>
            <person name="Kuehl J.V."/>
            <person name="Price M.N."/>
            <person name="Huang J."/>
            <person name="Chakraborty R."/>
            <person name="Arkin A.P."/>
            <person name="Deutschbauer A."/>
        </authorList>
    </citation>
    <scope>NUCLEOTIDE SEQUENCE [LARGE SCALE GENOMIC DNA]</scope>
    <source>
        <strain evidence="9">4G11</strain>
    </source>
</reference>
<name>A0A0C4YV38_9BURK</name>
<evidence type="ECO:0000256" key="1">
    <source>
        <dbReference type="ARBA" id="ARBA00001974"/>
    </source>
</evidence>
<dbReference type="InterPro" id="IPR007867">
    <property type="entry name" value="GMC_OxRtase_C"/>
</dbReference>
<feature type="domain" description="Glucose-methanol-choline oxidoreductase C-terminal" evidence="8">
    <location>
        <begin position="418"/>
        <end position="543"/>
    </location>
</feature>
<feature type="region of interest" description="Disordered" evidence="6">
    <location>
        <begin position="563"/>
        <end position="595"/>
    </location>
</feature>
<dbReference type="AlphaFoldDB" id="A0A0C4YV38"/>
<dbReference type="InterPro" id="IPR036188">
    <property type="entry name" value="FAD/NAD-bd_sf"/>
</dbReference>
<dbReference type="Pfam" id="PF05199">
    <property type="entry name" value="GMC_oxred_C"/>
    <property type="match status" value="1"/>
</dbReference>
<dbReference type="PANTHER" id="PTHR42784">
    <property type="entry name" value="PYRANOSE 2-OXIDASE"/>
    <property type="match status" value="1"/>
</dbReference>
<dbReference type="GO" id="GO:0016614">
    <property type="term" value="F:oxidoreductase activity, acting on CH-OH group of donors"/>
    <property type="evidence" value="ECO:0007669"/>
    <property type="project" value="InterPro"/>
</dbReference>
<evidence type="ECO:0000259" key="8">
    <source>
        <dbReference type="Pfam" id="PF05199"/>
    </source>
</evidence>
<dbReference type="InterPro" id="IPR006076">
    <property type="entry name" value="FAD-dep_OxRdtase"/>
</dbReference>
<evidence type="ECO:0000313" key="10">
    <source>
        <dbReference type="Proteomes" id="UP000031843"/>
    </source>
</evidence>
<comment type="similarity">
    <text evidence="2">Belongs to the GMC oxidoreductase family.</text>
</comment>
<dbReference type="InterPro" id="IPR051473">
    <property type="entry name" value="P2Ox-like"/>
</dbReference>
<dbReference type="STRING" id="68895.RR42_s2860"/>
<dbReference type="PANTHER" id="PTHR42784:SF1">
    <property type="entry name" value="PYRANOSE 2-OXIDASE"/>
    <property type="match status" value="1"/>
</dbReference>
<organism evidence="9 10">
    <name type="scientific">Cupriavidus basilensis</name>
    <dbReference type="NCBI Taxonomy" id="68895"/>
    <lineage>
        <taxon>Bacteria</taxon>
        <taxon>Pseudomonadati</taxon>
        <taxon>Pseudomonadota</taxon>
        <taxon>Betaproteobacteria</taxon>
        <taxon>Burkholderiales</taxon>
        <taxon>Burkholderiaceae</taxon>
        <taxon>Cupriavidus</taxon>
    </lineage>
</organism>
<dbReference type="EMBL" id="CP010537">
    <property type="protein sequence ID" value="AJG24441.1"/>
    <property type="molecule type" value="Genomic_DNA"/>
</dbReference>
<feature type="domain" description="FAD dependent oxidoreductase" evidence="7">
    <location>
        <begin position="38"/>
        <end position="251"/>
    </location>
</feature>
<evidence type="ECO:0000259" key="7">
    <source>
        <dbReference type="Pfam" id="PF01266"/>
    </source>
</evidence>
<evidence type="ECO:0000256" key="5">
    <source>
        <dbReference type="ARBA" id="ARBA00023002"/>
    </source>
</evidence>
<dbReference type="KEGG" id="cbw:RR42_s2860"/>
<keyword evidence="4" id="KW-0274">FAD</keyword>
<evidence type="ECO:0000256" key="3">
    <source>
        <dbReference type="ARBA" id="ARBA00022630"/>
    </source>
</evidence>
<evidence type="ECO:0000256" key="4">
    <source>
        <dbReference type="ARBA" id="ARBA00022827"/>
    </source>
</evidence>
<keyword evidence="3" id="KW-0285">Flavoprotein</keyword>
<gene>
    <name evidence="9" type="ORF">RR42_s2860</name>
</gene>
<evidence type="ECO:0000256" key="6">
    <source>
        <dbReference type="SAM" id="MobiDB-lite"/>
    </source>
</evidence>
<evidence type="ECO:0000256" key="2">
    <source>
        <dbReference type="ARBA" id="ARBA00010790"/>
    </source>
</evidence>
<dbReference type="Gene3D" id="3.50.50.60">
    <property type="entry name" value="FAD/NAD(P)-binding domain"/>
    <property type="match status" value="2"/>
</dbReference>
<keyword evidence="5" id="KW-0560">Oxidoreductase</keyword>
<dbReference type="SUPFAM" id="SSF51905">
    <property type="entry name" value="FAD/NAD(P)-binding domain"/>
    <property type="match status" value="1"/>
</dbReference>
<proteinExistence type="inferred from homology"/>
<dbReference type="Pfam" id="PF01266">
    <property type="entry name" value="DAO"/>
    <property type="match status" value="1"/>
</dbReference>
<protein>
    <submittedName>
        <fullName evidence="9">Glucose-methanol-choline (GMC) oxidoreductase:NAD binding site</fullName>
    </submittedName>
</protein>
<accession>A0A0C4YV38</accession>
<evidence type="ECO:0000313" key="9">
    <source>
        <dbReference type="EMBL" id="AJG24441.1"/>
    </source>
</evidence>
<keyword evidence="10" id="KW-1185">Reference proteome</keyword>
<sequence length="595" mass="65719">MEARRVAEIRLETGQQGEQQMFIDTRKLEEDTVVHTTVCIIGAGVAGITLALEMQRLGIDACLLESGGYKADDDTRDLYRGENIGLPYTFADGSRSRFLGGSSNCWGGWCRPLDPWDLEKRSWVAHSGWPFGLDELTPYYERTHALLKLGPNNFDPAYWEAAIRRPDVRRLPLIGEHIRDTISQFSPPARFGKLYREPLEQSHRVKVYLYANVVDIGTNADATSVTAVSVATLSGRHIKVAARLFVLATGGIENARLLLASNKVQPAGLGNGADLVGRYFMDHPRLMSGSVRFNKGWARNKLYDIKYHYQNAAVSANGTYVSSQLALKPAVLERERLLNARVWFFSMFYGEGSKGAQALFRTKQALLKKDQPGHSLTRDLLTMAAHPVDTVGFGLTRLMQPRSLITDVKMQAIVEADPDPDSRVTLSEHRDRLGVPRVRVHWRVGSLVQRTFDRTFALLAQELQSSGVAQVALDPPVEGQPWPAELEGTWHHMGTTRMHDSPTMGVVDRNSRVHGISNLYVAGSSVFPTVGANFPTITIAALALRLGGHIARELGMPCATYASDGTPQRKAPAREPEQAMTLAGAAQGLMPLREE</sequence>
<comment type="cofactor">
    <cofactor evidence="1">
        <name>FAD</name>
        <dbReference type="ChEBI" id="CHEBI:57692"/>
    </cofactor>
</comment>
<dbReference type="Proteomes" id="UP000031843">
    <property type="component" value="Chromosome secondary"/>
</dbReference>